<evidence type="ECO:0000259" key="1">
    <source>
        <dbReference type="PROSITE" id="PS50056"/>
    </source>
</evidence>
<dbReference type="EMBL" id="JASNGB010000003">
    <property type="protein sequence ID" value="MDL2342697.1"/>
    <property type="molecule type" value="Genomic_DNA"/>
</dbReference>
<accession>A0ABT7JCD1</accession>
<sequence>MIRLTVSGVHDLPDLTDVAAVVSLRDPQDRRPAELEALDAPVLELVFHDTDGDPLDHAPQEWHLARLERFLDGVRPPSLHVHCFAGISRSPALASFALAYLHPERSDPEVVRRVLEARPQALPNAHLLRLADGRLGRSLARAWRRQAQRY</sequence>
<dbReference type="PROSITE" id="PS00383">
    <property type="entry name" value="TYR_PHOSPHATASE_1"/>
    <property type="match status" value="1"/>
</dbReference>
<evidence type="ECO:0000313" key="2">
    <source>
        <dbReference type="EMBL" id="MDL2342697.1"/>
    </source>
</evidence>
<dbReference type="PROSITE" id="PS50056">
    <property type="entry name" value="TYR_PHOSPHATASE_2"/>
    <property type="match status" value="1"/>
</dbReference>
<dbReference type="RefSeq" id="WP_285520727.1">
    <property type="nucleotide sequence ID" value="NZ_JASNGB010000003.1"/>
</dbReference>
<dbReference type="InterPro" id="IPR016130">
    <property type="entry name" value="Tyr_Pase_AS"/>
</dbReference>
<gene>
    <name evidence="2" type="ORF">QOL99_00890</name>
</gene>
<feature type="domain" description="Tyrosine specific protein phosphatases" evidence="1">
    <location>
        <begin position="72"/>
        <end position="129"/>
    </location>
</feature>
<dbReference type="SUPFAM" id="SSF52799">
    <property type="entry name" value="(Phosphotyrosine protein) phosphatases II"/>
    <property type="match status" value="1"/>
</dbReference>
<dbReference type="Proteomes" id="UP001302059">
    <property type="component" value="Unassembled WGS sequence"/>
</dbReference>
<dbReference type="InterPro" id="IPR000387">
    <property type="entry name" value="Tyr_Pase_dom"/>
</dbReference>
<name>A0ABT7JCD1_9DEIO</name>
<evidence type="ECO:0000313" key="3">
    <source>
        <dbReference type="Proteomes" id="UP001302059"/>
    </source>
</evidence>
<dbReference type="Gene3D" id="3.90.190.10">
    <property type="entry name" value="Protein tyrosine phosphatase superfamily"/>
    <property type="match status" value="1"/>
</dbReference>
<protein>
    <recommendedName>
        <fullName evidence="1">Tyrosine specific protein phosphatases domain-containing protein</fullName>
    </recommendedName>
</protein>
<keyword evidence="3" id="KW-1185">Reference proteome</keyword>
<dbReference type="InterPro" id="IPR029021">
    <property type="entry name" value="Prot-tyrosine_phosphatase-like"/>
</dbReference>
<proteinExistence type="predicted"/>
<comment type="caution">
    <text evidence="2">The sequence shown here is derived from an EMBL/GenBank/DDBJ whole genome shotgun (WGS) entry which is preliminary data.</text>
</comment>
<reference evidence="2 3" key="1">
    <citation type="submission" date="2023-05" db="EMBL/GenBank/DDBJ databases">
        <authorList>
            <person name="Gao F."/>
        </authorList>
    </citation>
    <scope>NUCLEOTIDE SEQUENCE [LARGE SCALE GENOMIC DNA]</scope>
    <source>
        <strain evidence="2 3">MIMF12</strain>
    </source>
</reference>
<organism evidence="2 3">
    <name type="scientific">Deinococcus rhizophilus</name>
    <dbReference type="NCBI Taxonomy" id="3049544"/>
    <lineage>
        <taxon>Bacteria</taxon>
        <taxon>Thermotogati</taxon>
        <taxon>Deinococcota</taxon>
        <taxon>Deinococci</taxon>
        <taxon>Deinococcales</taxon>
        <taxon>Deinococcaceae</taxon>
        <taxon>Deinococcus</taxon>
    </lineage>
</organism>